<dbReference type="GO" id="GO:0005615">
    <property type="term" value="C:extracellular space"/>
    <property type="evidence" value="ECO:0007669"/>
    <property type="project" value="TreeGrafter"/>
</dbReference>
<dbReference type="RefSeq" id="XP_038828461.1">
    <property type="nucleotide sequence ID" value="XM_038972533.1"/>
</dbReference>
<feature type="region of interest" description="Disordered" evidence="4">
    <location>
        <begin position="681"/>
        <end position="754"/>
    </location>
</feature>
<evidence type="ECO:0000259" key="6">
    <source>
        <dbReference type="PROSITE" id="PS50835"/>
    </source>
</evidence>
<organism evidence="7 8">
    <name type="scientific">Salvelinus namaycush</name>
    <name type="common">Lake trout</name>
    <name type="synonym">Salmo namaycush</name>
    <dbReference type="NCBI Taxonomy" id="8040"/>
    <lineage>
        <taxon>Eukaryota</taxon>
        <taxon>Metazoa</taxon>
        <taxon>Chordata</taxon>
        <taxon>Craniata</taxon>
        <taxon>Vertebrata</taxon>
        <taxon>Euteleostomi</taxon>
        <taxon>Actinopterygii</taxon>
        <taxon>Neopterygii</taxon>
        <taxon>Teleostei</taxon>
        <taxon>Protacanthopterygii</taxon>
        <taxon>Salmoniformes</taxon>
        <taxon>Salmonidae</taxon>
        <taxon>Salmoninae</taxon>
        <taxon>Salvelinus</taxon>
    </lineage>
</organism>
<evidence type="ECO:0000256" key="3">
    <source>
        <dbReference type="RuleBase" id="RU004439"/>
    </source>
</evidence>
<proteinExistence type="inferred from homology"/>
<feature type="compositionally biased region" description="Polar residues" evidence="4">
    <location>
        <begin position="1058"/>
        <end position="1077"/>
    </location>
</feature>
<feature type="domain" description="Ig-like" evidence="6">
    <location>
        <begin position="582"/>
        <end position="671"/>
    </location>
</feature>
<dbReference type="AlphaFoldDB" id="A0A8U0PM82"/>
<dbReference type="InterPro" id="IPR001039">
    <property type="entry name" value="MHC_I_a_a1/a2"/>
</dbReference>
<dbReference type="InterPro" id="IPR011161">
    <property type="entry name" value="MHC_I-like_Ag-recog"/>
</dbReference>
<feature type="compositionally biased region" description="Low complexity" evidence="4">
    <location>
        <begin position="357"/>
        <end position="368"/>
    </location>
</feature>
<dbReference type="Gene3D" id="3.30.500.10">
    <property type="entry name" value="MHC class I-like antigen recognition-like"/>
    <property type="match status" value="3"/>
</dbReference>
<comment type="similarity">
    <text evidence="3">Belongs to the MHC class I family.</text>
</comment>
<dbReference type="InterPro" id="IPR003006">
    <property type="entry name" value="Ig/MHC_CS"/>
</dbReference>
<dbReference type="SUPFAM" id="SSF48726">
    <property type="entry name" value="Immunoglobulin"/>
    <property type="match status" value="3"/>
</dbReference>
<dbReference type="Proteomes" id="UP000808372">
    <property type="component" value="Chromosome 32"/>
</dbReference>
<dbReference type="PROSITE" id="PS50835">
    <property type="entry name" value="IG_LIKE"/>
    <property type="match status" value="3"/>
</dbReference>
<feature type="region of interest" description="Disordered" evidence="4">
    <location>
        <begin position="1050"/>
        <end position="1089"/>
    </location>
</feature>
<dbReference type="InterPro" id="IPR013783">
    <property type="entry name" value="Ig-like_fold"/>
</dbReference>
<keyword evidence="1" id="KW-0325">Glycoprotein</keyword>
<evidence type="ECO:0000256" key="4">
    <source>
        <dbReference type="SAM" id="MobiDB-lite"/>
    </source>
</evidence>
<keyword evidence="2" id="KW-0393">Immunoglobulin domain</keyword>
<dbReference type="GO" id="GO:0009897">
    <property type="term" value="C:external side of plasma membrane"/>
    <property type="evidence" value="ECO:0007669"/>
    <property type="project" value="TreeGrafter"/>
</dbReference>
<feature type="domain" description="Ig-like" evidence="6">
    <location>
        <begin position="951"/>
        <end position="1040"/>
    </location>
</feature>
<feature type="region of interest" description="Disordered" evidence="4">
    <location>
        <begin position="312"/>
        <end position="385"/>
    </location>
</feature>
<protein>
    <submittedName>
        <fullName evidence="8">Uncharacterized protein LOC120027542 isoform X3</fullName>
    </submittedName>
</protein>
<keyword evidence="7" id="KW-1185">Reference proteome</keyword>
<dbReference type="GeneID" id="120027542"/>
<dbReference type="InterPro" id="IPR050208">
    <property type="entry name" value="MHC_class-I_related"/>
</dbReference>
<dbReference type="InterPro" id="IPR003597">
    <property type="entry name" value="Ig_C1-set"/>
</dbReference>
<feature type="compositionally biased region" description="Low complexity" evidence="4">
    <location>
        <begin position="726"/>
        <end position="737"/>
    </location>
</feature>
<dbReference type="InterPro" id="IPR036179">
    <property type="entry name" value="Ig-like_dom_sf"/>
</dbReference>
<dbReference type="PROSITE" id="PS00290">
    <property type="entry name" value="IG_MHC"/>
    <property type="match status" value="3"/>
</dbReference>
<sequence length="1089" mass="121642">MYTFMLIVLYFSTECIVQSQSEIYSLNYIYTALSKPVELPGIHEFTAMGLLNDKQIDYYDSVDKKKIPKQDWMREKLPADYWEKGTQSRKSKEQWFKVNINILMDRMGHNNTDVHVLQWKHGCEIDKQPDGTLKFIKGTDQYSYDGDDFLAFDFATMQWVAPVDQALPTKRKWDGVQILNQYTKGYLEKECVDWLSKFMEYGDKELSSTDPPPNISVFAKKATPAGNVRLTCMATGFYPKDVIIHIKKNGVQLTEDDGVQSDGVLPNNDDTYQIRISVQIPEADKEMYECSVSHTTLNESIVKKWGAGKSGALPPPGIQTPLNGNGNGATNSNMTTTPMTMDGASGISSDSGKYEDGSSNSSDSGQGSQKEKSSDGASEEEVKTPMLPNGKIYSLNYIYTALSKPVELPGIHEFTAMGLLNDKQIDYYDSVDKKKIPKQDWMREKLPADYWEKGTQSRKSKEQWFKVNINILMDRMGHNNTDVHVLQWKHGCEIDKQPDGTLKFIKGTDQYSYDGDDFLAFDFATMQWVASVVQAVPTKRKWDGVQILNQYTKGYLEKECVDWLSKFMEYGDKELSSTDPPPNISVFAKKATPAGNVRLTCMATGFYPKDVIIHIKKNGVQLTEDDGVQSDGVLPNNDDTYQIRISVQIPEADKEMYECSVSHTTLNESIVKKWGAGNSGALPPPGIQTPLNGNGNGATNSNMTTTPMTMDGASGISSDSGKYEDGSSNSSDSGQGSQKEKSSDGASEEEVKTPMLPNGKIYSLNYIYTALSKPVELPGIHEFTAMGLLNDKQIDYYDSVDKKKIPKQDWMREKLPADYWEKGTQSRKSKEQWFKVNINILMDRMGHNNTDVHVLQWKHGCEIDKQPDGTLKFIKGTDQYSYDGDDFLAFDFATMQWVASVVQAVPTKRKWDGVQILNQYTKGYLEKECVDWLSKFMEYGDKELSSTDPPPNISVFAKKATPAGNVRLTCMATGFYPKDVIIHIKKNGVQLTEDDGVQSDGVLPNNDDTYQIRISVQIPEADKEMYECSVSHTTLNESIVKKWGAGNSGALPPPGIQTPLNGNGNGATNSNMTTTPNKLIAKKTSPLGT</sequence>
<dbReference type="Gene3D" id="2.60.40.10">
    <property type="entry name" value="Immunoglobulins"/>
    <property type="match status" value="3"/>
</dbReference>
<evidence type="ECO:0000313" key="7">
    <source>
        <dbReference type="Proteomes" id="UP000808372"/>
    </source>
</evidence>
<name>A0A8U0PM82_SALNM</name>
<evidence type="ECO:0000256" key="5">
    <source>
        <dbReference type="SAM" id="SignalP"/>
    </source>
</evidence>
<feature type="chain" id="PRO_5035905377" evidence="5">
    <location>
        <begin position="20"/>
        <end position="1089"/>
    </location>
</feature>
<gene>
    <name evidence="8" type="primary">LOC120027542</name>
</gene>
<dbReference type="GO" id="GO:0006955">
    <property type="term" value="P:immune response"/>
    <property type="evidence" value="ECO:0007669"/>
    <property type="project" value="TreeGrafter"/>
</dbReference>
<dbReference type="InterPro" id="IPR007110">
    <property type="entry name" value="Ig-like_dom"/>
</dbReference>
<evidence type="ECO:0000313" key="8">
    <source>
        <dbReference type="RefSeq" id="XP_038828461.1"/>
    </source>
</evidence>
<feature type="domain" description="Ig-like" evidence="6">
    <location>
        <begin position="213"/>
        <end position="302"/>
    </location>
</feature>
<evidence type="ECO:0000256" key="1">
    <source>
        <dbReference type="ARBA" id="ARBA00023180"/>
    </source>
</evidence>
<accession>A0A8U0PM82</accession>
<evidence type="ECO:0000256" key="2">
    <source>
        <dbReference type="ARBA" id="ARBA00023319"/>
    </source>
</evidence>
<dbReference type="InterPro" id="IPR037055">
    <property type="entry name" value="MHC_I-like_Ag-recog_sf"/>
</dbReference>
<feature type="compositionally biased region" description="Polar residues" evidence="4">
    <location>
        <begin position="320"/>
        <end position="333"/>
    </location>
</feature>
<dbReference type="FunFam" id="3.30.500.10:FF:000005">
    <property type="entry name" value="MHC class I antigen ZKA transcript variant 1"/>
    <property type="match status" value="3"/>
</dbReference>
<dbReference type="PRINTS" id="PR01638">
    <property type="entry name" value="MHCCLASSI"/>
</dbReference>
<dbReference type="InterPro" id="IPR011162">
    <property type="entry name" value="MHC_I/II-like_Ag-recog"/>
</dbReference>
<feature type="compositionally biased region" description="Polar residues" evidence="4">
    <location>
        <begin position="689"/>
        <end position="702"/>
    </location>
</feature>
<keyword evidence="5" id="KW-0732">Signal</keyword>
<dbReference type="SUPFAM" id="SSF54452">
    <property type="entry name" value="MHC antigen-recognition domain"/>
    <property type="match status" value="3"/>
</dbReference>
<dbReference type="Pfam" id="PF07654">
    <property type="entry name" value="C1-set"/>
    <property type="match status" value="3"/>
</dbReference>
<dbReference type="PANTHER" id="PTHR16675">
    <property type="entry name" value="MHC CLASS I-RELATED"/>
    <property type="match status" value="1"/>
</dbReference>
<reference evidence="8" key="1">
    <citation type="submission" date="2025-08" db="UniProtKB">
        <authorList>
            <consortium name="RefSeq"/>
        </authorList>
    </citation>
    <scope>IDENTIFICATION</scope>
    <source>
        <tissue evidence="8">White muscle</tissue>
    </source>
</reference>
<dbReference type="PANTHER" id="PTHR16675:SF193">
    <property type="entry name" value="LOC571647 PROTEIN-RELATED"/>
    <property type="match status" value="1"/>
</dbReference>
<dbReference type="SMART" id="SM00407">
    <property type="entry name" value="IGc1"/>
    <property type="match status" value="3"/>
</dbReference>
<dbReference type="Pfam" id="PF00129">
    <property type="entry name" value="MHC_I"/>
    <property type="match status" value="3"/>
</dbReference>
<feature type="signal peptide" evidence="5">
    <location>
        <begin position="1"/>
        <end position="19"/>
    </location>
</feature>